<gene>
    <name evidence="1" type="ORF">Bhyg_16277</name>
</gene>
<proteinExistence type="predicted"/>
<protein>
    <submittedName>
        <fullName evidence="1">Uncharacterized protein</fullName>
    </submittedName>
</protein>
<comment type="caution">
    <text evidence="1">The sequence shown here is derived from an EMBL/GenBank/DDBJ whole genome shotgun (WGS) entry which is preliminary data.</text>
</comment>
<evidence type="ECO:0000313" key="2">
    <source>
        <dbReference type="Proteomes" id="UP001151699"/>
    </source>
</evidence>
<accession>A0A9Q0ML85</accession>
<organism evidence="1 2">
    <name type="scientific">Pseudolycoriella hygida</name>
    <dbReference type="NCBI Taxonomy" id="35572"/>
    <lineage>
        <taxon>Eukaryota</taxon>
        <taxon>Metazoa</taxon>
        <taxon>Ecdysozoa</taxon>
        <taxon>Arthropoda</taxon>
        <taxon>Hexapoda</taxon>
        <taxon>Insecta</taxon>
        <taxon>Pterygota</taxon>
        <taxon>Neoptera</taxon>
        <taxon>Endopterygota</taxon>
        <taxon>Diptera</taxon>
        <taxon>Nematocera</taxon>
        <taxon>Sciaroidea</taxon>
        <taxon>Sciaridae</taxon>
        <taxon>Pseudolycoriella</taxon>
    </lineage>
</organism>
<dbReference type="Proteomes" id="UP001151699">
    <property type="component" value="Unassembled WGS sequence"/>
</dbReference>
<keyword evidence="2" id="KW-1185">Reference proteome</keyword>
<evidence type="ECO:0000313" key="1">
    <source>
        <dbReference type="EMBL" id="KAJ6633295.1"/>
    </source>
</evidence>
<sequence length="82" mass="9417">MARRYIELKRCPKIMSKISKRATRWSGYQNPTHPRLQNSTSSISKECFMKRTRFLQALSGIIHVIASRGIGRKNGKDGKHMA</sequence>
<reference evidence="1" key="1">
    <citation type="submission" date="2022-07" db="EMBL/GenBank/DDBJ databases">
        <authorList>
            <person name="Trinca V."/>
            <person name="Uliana J.V.C."/>
            <person name="Torres T.T."/>
            <person name="Ward R.J."/>
            <person name="Monesi N."/>
        </authorList>
    </citation>
    <scope>NUCLEOTIDE SEQUENCE</scope>
    <source>
        <strain evidence="1">HSMRA1968</strain>
        <tissue evidence="1">Whole embryos</tissue>
    </source>
</reference>
<dbReference type="EMBL" id="WJQU01002119">
    <property type="protein sequence ID" value="KAJ6633295.1"/>
    <property type="molecule type" value="Genomic_DNA"/>
</dbReference>
<dbReference type="AlphaFoldDB" id="A0A9Q0ML85"/>
<name>A0A9Q0ML85_9DIPT</name>